<name>A0ABV1WVF8_9ACTN</name>
<feature type="transmembrane region" description="Helical" evidence="2">
    <location>
        <begin position="42"/>
        <end position="64"/>
    </location>
</feature>
<sequence length="88" mass="8451">AGGAFVGFFAVLGDRVGATAIGPSGWALFPLLTGNRGPTLAAAIYAGGLLTGYAVGFLATYVGLSSAASPGSPGDPGSPGGPSPRRSR</sequence>
<organism evidence="3 4">
    <name type="scientific">Streptomyces hyaluromycini</name>
    <dbReference type="NCBI Taxonomy" id="1377993"/>
    <lineage>
        <taxon>Bacteria</taxon>
        <taxon>Bacillati</taxon>
        <taxon>Actinomycetota</taxon>
        <taxon>Actinomycetes</taxon>
        <taxon>Kitasatosporales</taxon>
        <taxon>Streptomycetaceae</taxon>
        <taxon>Streptomyces</taxon>
    </lineage>
</organism>
<gene>
    <name evidence="3" type="ORF">ABT404_14935</name>
</gene>
<keyword evidence="2" id="KW-0472">Membrane</keyword>
<evidence type="ECO:0000313" key="3">
    <source>
        <dbReference type="EMBL" id="MER7180751.1"/>
    </source>
</evidence>
<protein>
    <submittedName>
        <fullName evidence="3">PTS sugar transporter subunit IIC</fullName>
    </submittedName>
</protein>
<dbReference type="EMBL" id="JBEPEK010000088">
    <property type="protein sequence ID" value="MER7180751.1"/>
    <property type="molecule type" value="Genomic_DNA"/>
</dbReference>
<keyword evidence="2" id="KW-1133">Transmembrane helix</keyword>
<reference evidence="3 4" key="1">
    <citation type="submission" date="2024-06" db="EMBL/GenBank/DDBJ databases">
        <title>The Natural Products Discovery Center: Release of the First 8490 Sequenced Strains for Exploring Actinobacteria Biosynthetic Diversity.</title>
        <authorList>
            <person name="Kalkreuter E."/>
            <person name="Kautsar S.A."/>
            <person name="Yang D."/>
            <person name="Bader C.D."/>
            <person name="Teijaro C.N."/>
            <person name="Fluegel L."/>
            <person name="Davis C.M."/>
            <person name="Simpson J.R."/>
            <person name="Lauterbach L."/>
            <person name="Steele A.D."/>
            <person name="Gui C."/>
            <person name="Meng S."/>
            <person name="Li G."/>
            <person name="Viehrig K."/>
            <person name="Ye F."/>
            <person name="Su P."/>
            <person name="Kiefer A.F."/>
            <person name="Nichols A."/>
            <person name="Cepeda A.J."/>
            <person name="Yan W."/>
            <person name="Fan B."/>
            <person name="Jiang Y."/>
            <person name="Adhikari A."/>
            <person name="Zheng C.-J."/>
            <person name="Schuster L."/>
            <person name="Cowan T.M."/>
            <person name="Smanski M.J."/>
            <person name="Chevrette M.G."/>
            <person name="De Carvalho L.P.S."/>
            <person name="Shen B."/>
        </authorList>
    </citation>
    <scope>NUCLEOTIDE SEQUENCE [LARGE SCALE GENOMIC DNA]</scope>
    <source>
        <strain evidence="3 4">NPDC000234</strain>
    </source>
</reference>
<accession>A0ABV1WVF8</accession>
<keyword evidence="2" id="KW-0812">Transmembrane</keyword>
<comment type="caution">
    <text evidence="3">The sequence shown here is derived from an EMBL/GenBank/DDBJ whole genome shotgun (WGS) entry which is preliminary data.</text>
</comment>
<feature type="region of interest" description="Disordered" evidence="1">
    <location>
        <begin position="66"/>
        <end position="88"/>
    </location>
</feature>
<keyword evidence="3" id="KW-0813">Transport</keyword>
<keyword evidence="4" id="KW-1185">Reference proteome</keyword>
<evidence type="ECO:0000256" key="1">
    <source>
        <dbReference type="SAM" id="MobiDB-lite"/>
    </source>
</evidence>
<dbReference type="Proteomes" id="UP001474181">
    <property type="component" value="Unassembled WGS sequence"/>
</dbReference>
<evidence type="ECO:0000313" key="4">
    <source>
        <dbReference type="Proteomes" id="UP001474181"/>
    </source>
</evidence>
<keyword evidence="3" id="KW-0762">Sugar transport</keyword>
<feature type="non-terminal residue" evidence="3">
    <location>
        <position position="1"/>
    </location>
</feature>
<proteinExistence type="predicted"/>
<evidence type="ECO:0000256" key="2">
    <source>
        <dbReference type="SAM" id="Phobius"/>
    </source>
</evidence>